<dbReference type="SUPFAM" id="SSF54427">
    <property type="entry name" value="NTF2-like"/>
    <property type="match status" value="1"/>
</dbReference>
<organism evidence="2">
    <name type="scientific">marine metagenome</name>
    <dbReference type="NCBI Taxonomy" id="408172"/>
    <lineage>
        <taxon>unclassified sequences</taxon>
        <taxon>metagenomes</taxon>
        <taxon>ecological metagenomes</taxon>
    </lineage>
</organism>
<dbReference type="InterPro" id="IPR032710">
    <property type="entry name" value="NTF2-like_dom_sf"/>
</dbReference>
<feature type="domain" description="SnoaL-like" evidence="1">
    <location>
        <begin position="9"/>
        <end position="132"/>
    </location>
</feature>
<dbReference type="Gene3D" id="3.10.450.50">
    <property type="match status" value="1"/>
</dbReference>
<evidence type="ECO:0000313" key="2">
    <source>
        <dbReference type="EMBL" id="SVA65834.1"/>
    </source>
</evidence>
<dbReference type="EMBL" id="UINC01015673">
    <property type="protein sequence ID" value="SVA65834.1"/>
    <property type="molecule type" value="Genomic_DNA"/>
</dbReference>
<accession>A0A381XM24</accession>
<dbReference type="Pfam" id="PF13474">
    <property type="entry name" value="SnoaL_3"/>
    <property type="match status" value="1"/>
</dbReference>
<dbReference type="AlphaFoldDB" id="A0A381XM24"/>
<sequence>MDDLQIEIENVFRDAEKIWDSQQYGNLKNLWDQEDPSPFYLAEEQPNWKIGWEALKKYWEPIPGKRMIEAIRMRFYDIQVKRLSDDLVFAAGWIRHDMKIRGPMKAWGGDARVCAVLRKKEDGWKFITYAESHKTPLIYMKELYQRQPRIPIITPIVERFMTRLYEKNVHPEFSEFHKQIMEDEKA</sequence>
<protein>
    <recommendedName>
        <fullName evidence="1">SnoaL-like domain-containing protein</fullName>
    </recommendedName>
</protein>
<dbReference type="InterPro" id="IPR037401">
    <property type="entry name" value="SnoaL-like"/>
</dbReference>
<reference evidence="2" key="1">
    <citation type="submission" date="2018-05" db="EMBL/GenBank/DDBJ databases">
        <authorList>
            <person name="Lanie J.A."/>
            <person name="Ng W.-L."/>
            <person name="Kazmierczak K.M."/>
            <person name="Andrzejewski T.M."/>
            <person name="Davidsen T.M."/>
            <person name="Wayne K.J."/>
            <person name="Tettelin H."/>
            <person name="Glass J.I."/>
            <person name="Rusch D."/>
            <person name="Podicherti R."/>
            <person name="Tsui H.-C.T."/>
            <person name="Winkler M.E."/>
        </authorList>
    </citation>
    <scope>NUCLEOTIDE SEQUENCE</scope>
</reference>
<evidence type="ECO:0000259" key="1">
    <source>
        <dbReference type="Pfam" id="PF13474"/>
    </source>
</evidence>
<name>A0A381XM24_9ZZZZ</name>
<proteinExistence type="predicted"/>
<gene>
    <name evidence="2" type="ORF">METZ01_LOCUS118688</name>
</gene>